<evidence type="ECO:0000313" key="2">
    <source>
        <dbReference type="Proteomes" id="UP000518752"/>
    </source>
</evidence>
<reference evidence="1 2" key="1">
    <citation type="journal article" date="2020" name="ISME J.">
        <title>Uncovering the hidden diversity of litter-decomposition mechanisms in mushroom-forming fungi.</title>
        <authorList>
            <person name="Floudas D."/>
            <person name="Bentzer J."/>
            <person name="Ahren D."/>
            <person name="Johansson T."/>
            <person name="Persson P."/>
            <person name="Tunlid A."/>
        </authorList>
    </citation>
    <scope>NUCLEOTIDE SEQUENCE [LARGE SCALE GENOMIC DNA]</scope>
    <source>
        <strain evidence="1 2">CBS 406.79</strain>
    </source>
</reference>
<proteinExistence type="predicted"/>
<dbReference type="AlphaFoldDB" id="A0A8H5HZK8"/>
<evidence type="ECO:0000313" key="1">
    <source>
        <dbReference type="EMBL" id="KAF5392320.1"/>
    </source>
</evidence>
<name>A0A8H5HZK8_9AGAR</name>
<comment type="caution">
    <text evidence="1">The sequence shown here is derived from an EMBL/GenBank/DDBJ whole genome shotgun (WGS) entry which is preliminary data.</text>
</comment>
<gene>
    <name evidence="1" type="ORF">D9757_001402</name>
</gene>
<sequence>MLKKDYARTSVHTLIIGTQESPSPISPSIPERCDLVTFKATRGNSAHINQRHLLDGSWSWKINVVPAGTSLHPGLYGTKEPLGLSWRVMTLMDLQEKRVQESRGADQLAPLRLGFDQNSQAREDLAKISTNDFSRNTARKMISNGVYDSNPDAWPSSTNIIPYAKLSTS</sequence>
<dbReference type="Proteomes" id="UP000518752">
    <property type="component" value="Unassembled WGS sequence"/>
</dbReference>
<dbReference type="EMBL" id="JAACJN010000006">
    <property type="protein sequence ID" value="KAF5392320.1"/>
    <property type="molecule type" value="Genomic_DNA"/>
</dbReference>
<protein>
    <submittedName>
        <fullName evidence="1">Uncharacterized protein</fullName>
    </submittedName>
</protein>
<keyword evidence="2" id="KW-1185">Reference proteome</keyword>
<accession>A0A8H5HZK8</accession>
<organism evidence="1 2">
    <name type="scientific">Collybiopsis confluens</name>
    <dbReference type="NCBI Taxonomy" id="2823264"/>
    <lineage>
        <taxon>Eukaryota</taxon>
        <taxon>Fungi</taxon>
        <taxon>Dikarya</taxon>
        <taxon>Basidiomycota</taxon>
        <taxon>Agaricomycotina</taxon>
        <taxon>Agaricomycetes</taxon>
        <taxon>Agaricomycetidae</taxon>
        <taxon>Agaricales</taxon>
        <taxon>Marasmiineae</taxon>
        <taxon>Omphalotaceae</taxon>
        <taxon>Collybiopsis</taxon>
    </lineage>
</organism>